<gene>
    <name evidence="2" type="ORF">IMCC3135_33855</name>
</gene>
<proteinExistence type="predicted"/>
<reference evidence="2 3" key="1">
    <citation type="submission" date="2016-12" db="EMBL/GenBank/DDBJ databases">
        <authorList>
            <person name="Song W.-J."/>
            <person name="Kurnit D.M."/>
        </authorList>
    </citation>
    <scope>NUCLEOTIDE SEQUENCE [LARGE SCALE GENOMIC DNA]</scope>
    <source>
        <strain evidence="2 3">IMCC3135</strain>
    </source>
</reference>
<keyword evidence="3" id="KW-1185">Reference proteome</keyword>
<dbReference type="Gene3D" id="1.10.238.10">
    <property type="entry name" value="EF-hand"/>
    <property type="match status" value="1"/>
</dbReference>
<dbReference type="KEGG" id="gai:IMCC3135_33855"/>
<feature type="chain" id="PRO_5016240484" description="EF-hand domain-containing protein" evidence="1">
    <location>
        <begin position="26"/>
        <end position="81"/>
    </location>
</feature>
<dbReference type="RefSeq" id="WP_088921534.1">
    <property type="nucleotide sequence ID" value="NZ_CP018632.1"/>
</dbReference>
<name>A0A2Z2P2G3_9GAMM</name>
<evidence type="ECO:0008006" key="4">
    <source>
        <dbReference type="Google" id="ProtNLM"/>
    </source>
</evidence>
<dbReference type="AlphaFoldDB" id="A0A2Z2P2G3"/>
<dbReference type="EMBL" id="CP018632">
    <property type="protein sequence ID" value="ASJ76811.1"/>
    <property type="molecule type" value="Genomic_DNA"/>
</dbReference>
<evidence type="ECO:0000256" key="1">
    <source>
        <dbReference type="SAM" id="SignalP"/>
    </source>
</evidence>
<dbReference type="SUPFAM" id="SSF47473">
    <property type="entry name" value="EF-hand"/>
    <property type="match status" value="1"/>
</dbReference>
<dbReference type="InterPro" id="IPR011992">
    <property type="entry name" value="EF-hand-dom_pair"/>
</dbReference>
<accession>A0A2Z2P2G3</accession>
<organism evidence="2 3">
    <name type="scientific">Granulosicoccus antarcticus IMCC3135</name>
    <dbReference type="NCBI Taxonomy" id="1192854"/>
    <lineage>
        <taxon>Bacteria</taxon>
        <taxon>Pseudomonadati</taxon>
        <taxon>Pseudomonadota</taxon>
        <taxon>Gammaproteobacteria</taxon>
        <taxon>Chromatiales</taxon>
        <taxon>Granulosicoccaceae</taxon>
        <taxon>Granulosicoccus</taxon>
    </lineage>
</organism>
<sequence>MKRSTSKLAKSFALPLVLVAGIAAAQEDPAAIFESLDADGNGSLSEAEASANEMVMSKWETLDADGNSEISVEEMAAFTAE</sequence>
<keyword evidence="1" id="KW-0732">Signal</keyword>
<dbReference type="OrthoDB" id="6310942at2"/>
<feature type="signal peptide" evidence="1">
    <location>
        <begin position="1"/>
        <end position="25"/>
    </location>
</feature>
<evidence type="ECO:0000313" key="3">
    <source>
        <dbReference type="Proteomes" id="UP000250079"/>
    </source>
</evidence>
<dbReference type="Proteomes" id="UP000250079">
    <property type="component" value="Chromosome"/>
</dbReference>
<protein>
    <recommendedName>
        <fullName evidence="4">EF-hand domain-containing protein</fullName>
    </recommendedName>
</protein>
<evidence type="ECO:0000313" key="2">
    <source>
        <dbReference type="EMBL" id="ASJ76811.1"/>
    </source>
</evidence>